<dbReference type="PANTHER" id="PTHR34597">
    <property type="entry name" value="SLR1661 PROTEIN"/>
    <property type="match status" value="1"/>
</dbReference>
<keyword evidence="1" id="KW-1134">Transmembrane beta strand</keyword>
<keyword evidence="3" id="KW-0998">Cell outer membrane</keyword>
<organism evidence="6 7">
    <name type="scientific">Komarekiella delphini-convector SJRDD-AB1</name>
    <dbReference type="NCBI Taxonomy" id="2593771"/>
    <lineage>
        <taxon>Bacteria</taxon>
        <taxon>Bacillati</taxon>
        <taxon>Cyanobacteriota</taxon>
        <taxon>Cyanophyceae</taxon>
        <taxon>Nostocales</taxon>
        <taxon>Nostocaceae</taxon>
        <taxon>Komarekiella</taxon>
        <taxon>Komarekiella delphini-convector</taxon>
    </lineage>
</organism>
<evidence type="ECO:0000259" key="4">
    <source>
        <dbReference type="Pfam" id="PF03865"/>
    </source>
</evidence>
<dbReference type="Gene3D" id="2.40.160.50">
    <property type="entry name" value="membrane protein fhac: a member of the omp85/tpsb transporter family"/>
    <property type="match status" value="1"/>
</dbReference>
<dbReference type="InterPro" id="IPR013686">
    <property type="entry name" value="Polypept-transport_assoc_ShlB"/>
</dbReference>
<dbReference type="GO" id="GO:0046819">
    <property type="term" value="P:protein secretion by the type V secretion system"/>
    <property type="evidence" value="ECO:0007669"/>
    <property type="project" value="TreeGrafter"/>
</dbReference>
<reference evidence="6" key="1">
    <citation type="submission" date="2019-07" db="EMBL/GenBank/DDBJ databases">
        <title>Toxilogical consequences of a new and cryptic species of cyanobacteria (Komarekiella delphini-convector) recovered from the epidermis of a bottlenose dolphin and 1500 ft. in the air.</title>
        <authorList>
            <person name="Brown A.O."/>
            <person name="Dvorak P."/>
            <person name="Villanueva C.D."/>
            <person name="Foss A.J."/>
            <person name="Garvey A.D."/>
            <person name="Gibson Q.A."/>
            <person name="Johansen J.R."/>
            <person name="Casamatta D.A."/>
        </authorList>
    </citation>
    <scope>NUCLEOTIDE SEQUENCE</scope>
    <source>
        <strain evidence="6">SJRDD-AB1</strain>
    </source>
</reference>
<evidence type="ECO:0000313" key="6">
    <source>
        <dbReference type="EMBL" id="MBD6620167.1"/>
    </source>
</evidence>
<proteinExistence type="predicted"/>
<dbReference type="PANTHER" id="PTHR34597:SF3">
    <property type="entry name" value="OUTER MEMBRANE TRANSPORTER CDIB"/>
    <property type="match status" value="1"/>
</dbReference>
<keyword evidence="1" id="KW-0472">Membrane</keyword>
<gene>
    <name evidence="6" type="ORF">FNW02_31340</name>
</gene>
<accession>A0AA40T3Y6</accession>
<keyword evidence="2" id="KW-0812">Transmembrane</keyword>
<dbReference type="EMBL" id="VJXY01000056">
    <property type="protein sequence ID" value="MBD6620167.1"/>
    <property type="molecule type" value="Genomic_DNA"/>
</dbReference>
<evidence type="ECO:0000313" key="7">
    <source>
        <dbReference type="Proteomes" id="UP001165986"/>
    </source>
</evidence>
<dbReference type="Pfam" id="PF08479">
    <property type="entry name" value="POTRA_2"/>
    <property type="match status" value="1"/>
</dbReference>
<evidence type="ECO:0000256" key="3">
    <source>
        <dbReference type="ARBA" id="ARBA00023237"/>
    </source>
</evidence>
<protein>
    <submittedName>
        <fullName evidence="6">ShlB/FhaC/HecB family hemolysin secretion/activation protein</fullName>
    </submittedName>
</protein>
<name>A0AA40T3Y6_9NOST</name>
<dbReference type="Pfam" id="PF03865">
    <property type="entry name" value="ShlB"/>
    <property type="match status" value="1"/>
</dbReference>
<dbReference type="Proteomes" id="UP001165986">
    <property type="component" value="Unassembled WGS sequence"/>
</dbReference>
<feature type="domain" description="Polypeptide-transport-associated ShlB-type" evidence="5">
    <location>
        <begin position="2"/>
        <end position="74"/>
    </location>
</feature>
<evidence type="ECO:0000256" key="2">
    <source>
        <dbReference type="ARBA" id="ARBA00022692"/>
    </source>
</evidence>
<evidence type="ECO:0000259" key="5">
    <source>
        <dbReference type="Pfam" id="PF08479"/>
    </source>
</evidence>
<dbReference type="InterPro" id="IPR005565">
    <property type="entry name" value="Hemolysn_activator_HlyB_C"/>
</dbReference>
<dbReference type="InterPro" id="IPR051544">
    <property type="entry name" value="TPS_OM_transporter"/>
</dbReference>
<dbReference type="GO" id="GO:0008320">
    <property type="term" value="F:protein transmembrane transporter activity"/>
    <property type="evidence" value="ECO:0007669"/>
    <property type="project" value="TreeGrafter"/>
</dbReference>
<evidence type="ECO:0000256" key="1">
    <source>
        <dbReference type="ARBA" id="ARBA00022452"/>
    </source>
</evidence>
<dbReference type="Gene3D" id="3.10.20.310">
    <property type="entry name" value="membrane protein fhac"/>
    <property type="match status" value="1"/>
</dbReference>
<dbReference type="GO" id="GO:0098046">
    <property type="term" value="C:type V protein secretion system complex"/>
    <property type="evidence" value="ECO:0007669"/>
    <property type="project" value="TreeGrafter"/>
</dbReference>
<dbReference type="AlphaFoldDB" id="A0AA40T3Y6"/>
<comment type="caution">
    <text evidence="6">The sequence shown here is derived from an EMBL/GenBank/DDBJ whole genome shotgun (WGS) entry which is preliminary data.</text>
</comment>
<keyword evidence="7" id="KW-1185">Reference proteome</keyword>
<feature type="domain" description="Haemolysin activator HlyB C-terminal" evidence="4">
    <location>
        <begin position="137"/>
        <end position="451"/>
    </location>
</feature>
<sequence length="492" mass="54868">MKRFEVVGSTVFSQLELAQVLEEFTNRSITLAELYQARSQITDLYLSKGYITSGAYIPTQSIQSGIVKIQIIEGKLTDIDIKGTRRLNPNYIRSRIAEANSGALNEQYLLETLQLLKLDPLIKNLSADLQNGKSPSESILVVDVEEAKTFSTQVILDNARSPAIGSFQRRLQVNEANLLGLGDNLSVGYSNTDASNFFNFGYTLPVNPQNGTLSFYYGTANSTVIERPFNILDIKSASRYYELTFRQPIIQTIHHEFALGFTASRRENENSYASLGERTPFLQPGSDDEGRTRVSSLRFFQEWTARDSTQVFAVRSQFNLGIGALDATVNQDAPDSRFFSWQGQAQWLRLLAPDTLLLLRFNTQLASSPLTSLEQFNVGGVESVRGYRQDFLAADNGAFASAEVQVPVLSAPKINGMLQVIPFADLGVAWNNSSDNKLDPNALASIGLGLRWSQGNHFTARLDWGIPLVSIDSSKRTWQENGIYFFLQYNHF</sequence>